<accession>A0A0A1FA15</accession>
<name>A0A0A1FA15_9BURK</name>
<dbReference type="SUPFAM" id="SSF47473">
    <property type="entry name" value="EF-hand"/>
    <property type="match status" value="1"/>
</dbReference>
<feature type="signal peptide" evidence="1">
    <location>
        <begin position="1"/>
        <end position="21"/>
    </location>
</feature>
<dbReference type="RefSeq" id="WP_052135112.1">
    <property type="nucleotide sequence ID" value="NZ_CP009962.1"/>
</dbReference>
<evidence type="ECO:0000259" key="2">
    <source>
        <dbReference type="PROSITE" id="PS50222"/>
    </source>
</evidence>
<reference evidence="4" key="1">
    <citation type="journal article" date="2014" name="Soil Biol. Biochem.">
        <title>Structure and function of bacterial communities in ageing soils: Insights from the Mendocino ecological staircase.</title>
        <authorList>
            <person name="Uroz S."/>
            <person name="Tech J.J."/>
            <person name="Sawaya N.A."/>
            <person name="Frey-Klett P."/>
            <person name="Leveau J.H.J."/>
        </authorList>
    </citation>
    <scope>NUCLEOTIDE SEQUENCE [LARGE SCALE GENOMIC DNA]</scope>
    <source>
        <strain evidence="4">Cal35</strain>
    </source>
</reference>
<gene>
    <name evidence="3" type="ORF">LT85_2425</name>
</gene>
<evidence type="ECO:0000256" key="1">
    <source>
        <dbReference type="SAM" id="SignalP"/>
    </source>
</evidence>
<evidence type="ECO:0000313" key="4">
    <source>
        <dbReference type="Proteomes" id="UP000030302"/>
    </source>
</evidence>
<dbReference type="Proteomes" id="UP000030302">
    <property type="component" value="Chromosome"/>
</dbReference>
<keyword evidence="4" id="KW-1185">Reference proteome</keyword>
<dbReference type="InterPro" id="IPR011992">
    <property type="entry name" value="EF-hand-dom_pair"/>
</dbReference>
<protein>
    <submittedName>
        <fullName evidence="3">Pyruvate/2-oxoglutarate dehydrogenase complex</fullName>
    </submittedName>
</protein>
<feature type="chain" id="PRO_5001974008" evidence="1">
    <location>
        <begin position="22"/>
        <end position="123"/>
    </location>
</feature>
<dbReference type="EMBL" id="CP009962">
    <property type="protein sequence ID" value="AIY41583.1"/>
    <property type="molecule type" value="Genomic_DNA"/>
</dbReference>
<dbReference type="AlphaFoldDB" id="A0A0A1FA15"/>
<keyword evidence="3" id="KW-0670">Pyruvate</keyword>
<dbReference type="Gene3D" id="1.10.238.10">
    <property type="entry name" value="EF-hand"/>
    <property type="match status" value="1"/>
</dbReference>
<dbReference type="InterPro" id="IPR002048">
    <property type="entry name" value="EF_hand_dom"/>
</dbReference>
<proteinExistence type="predicted"/>
<dbReference type="HOGENOM" id="CLU_139623_0_0_4"/>
<dbReference type="PROSITE" id="PS50222">
    <property type="entry name" value="EF_HAND_2"/>
    <property type="match status" value="1"/>
</dbReference>
<dbReference type="STRING" id="279058.LT85_2425"/>
<dbReference type="KEGG" id="care:LT85_2425"/>
<keyword evidence="1" id="KW-0732">Signal</keyword>
<dbReference type="GO" id="GO:0005509">
    <property type="term" value="F:calcium ion binding"/>
    <property type="evidence" value="ECO:0007669"/>
    <property type="project" value="InterPro"/>
</dbReference>
<dbReference type="PROSITE" id="PS00018">
    <property type="entry name" value="EF_HAND_1"/>
    <property type="match status" value="1"/>
</dbReference>
<evidence type="ECO:0000313" key="3">
    <source>
        <dbReference type="EMBL" id="AIY41583.1"/>
    </source>
</evidence>
<dbReference type="InterPro" id="IPR018247">
    <property type="entry name" value="EF_Hand_1_Ca_BS"/>
</dbReference>
<sequence>MKNTLYLMVFALCATAGMAQASDVAASPAGVVKHGVEGPFFPAVRPATASPVASTGDVLQAQAMARLKANFDAADVAKNGSLTQQQAQKSRLGYVANNFSKIDVNKTGKVTFDDVKHYLQSQQ</sequence>
<organism evidence="3 4">
    <name type="scientific">Collimonas arenae</name>
    <dbReference type="NCBI Taxonomy" id="279058"/>
    <lineage>
        <taxon>Bacteria</taxon>
        <taxon>Pseudomonadati</taxon>
        <taxon>Pseudomonadota</taxon>
        <taxon>Betaproteobacteria</taxon>
        <taxon>Burkholderiales</taxon>
        <taxon>Oxalobacteraceae</taxon>
        <taxon>Collimonas</taxon>
    </lineage>
</organism>
<feature type="domain" description="EF-hand" evidence="2">
    <location>
        <begin position="90"/>
        <end position="123"/>
    </location>
</feature>